<gene>
    <name evidence="1" type="ORF">GYMLUDRAFT_926246</name>
</gene>
<dbReference type="SUPFAM" id="SSF48452">
    <property type="entry name" value="TPR-like"/>
    <property type="match status" value="3"/>
</dbReference>
<evidence type="ECO:0000313" key="2">
    <source>
        <dbReference type="Proteomes" id="UP000053593"/>
    </source>
</evidence>
<keyword evidence="2" id="KW-1185">Reference proteome</keyword>
<dbReference type="HOGENOM" id="CLU_000288_125_8_1"/>
<dbReference type="SUPFAM" id="SSF52540">
    <property type="entry name" value="P-loop containing nucleoside triphosphate hydrolases"/>
    <property type="match status" value="1"/>
</dbReference>
<dbReference type="PANTHER" id="PTHR46082">
    <property type="entry name" value="ATP/GTP-BINDING PROTEIN-RELATED"/>
    <property type="match status" value="1"/>
</dbReference>
<dbReference type="OrthoDB" id="1658288at2759"/>
<dbReference type="InterPro" id="IPR053137">
    <property type="entry name" value="NLR-like"/>
</dbReference>
<name>A0A0D0C715_9AGAR</name>
<dbReference type="InterPro" id="IPR027417">
    <property type="entry name" value="P-loop_NTPase"/>
</dbReference>
<dbReference type="InterPro" id="IPR011990">
    <property type="entry name" value="TPR-like_helical_dom_sf"/>
</dbReference>
<accession>A0A0D0C715</accession>
<protein>
    <recommendedName>
        <fullName evidence="3">Kinesin light chain</fullName>
    </recommendedName>
</protein>
<dbReference type="Proteomes" id="UP000053593">
    <property type="component" value="Unassembled WGS sequence"/>
</dbReference>
<dbReference type="AlphaFoldDB" id="A0A0D0C715"/>
<proteinExistence type="predicted"/>
<evidence type="ECO:0000313" key="1">
    <source>
        <dbReference type="EMBL" id="KIK53692.1"/>
    </source>
</evidence>
<reference evidence="1 2" key="1">
    <citation type="submission" date="2014-04" db="EMBL/GenBank/DDBJ databases">
        <title>Evolutionary Origins and Diversification of the Mycorrhizal Mutualists.</title>
        <authorList>
            <consortium name="DOE Joint Genome Institute"/>
            <consortium name="Mycorrhizal Genomics Consortium"/>
            <person name="Kohler A."/>
            <person name="Kuo A."/>
            <person name="Nagy L.G."/>
            <person name="Floudas D."/>
            <person name="Copeland A."/>
            <person name="Barry K.W."/>
            <person name="Cichocki N."/>
            <person name="Veneault-Fourrey C."/>
            <person name="LaButti K."/>
            <person name="Lindquist E.A."/>
            <person name="Lipzen A."/>
            <person name="Lundell T."/>
            <person name="Morin E."/>
            <person name="Murat C."/>
            <person name="Riley R."/>
            <person name="Ohm R."/>
            <person name="Sun H."/>
            <person name="Tunlid A."/>
            <person name="Henrissat B."/>
            <person name="Grigoriev I.V."/>
            <person name="Hibbett D.S."/>
            <person name="Martin F."/>
        </authorList>
    </citation>
    <scope>NUCLEOTIDE SEQUENCE [LARGE SCALE GENOMIC DNA]</scope>
    <source>
        <strain evidence="1 2">FD-317 M1</strain>
    </source>
</reference>
<dbReference type="Gene3D" id="1.25.40.10">
    <property type="entry name" value="Tetratricopeptide repeat domain"/>
    <property type="match status" value="3"/>
</dbReference>
<dbReference type="Pfam" id="PF13424">
    <property type="entry name" value="TPR_12"/>
    <property type="match status" value="3"/>
</dbReference>
<dbReference type="Pfam" id="PF13374">
    <property type="entry name" value="TPR_10"/>
    <property type="match status" value="3"/>
</dbReference>
<organism evidence="1 2">
    <name type="scientific">Collybiopsis luxurians FD-317 M1</name>
    <dbReference type="NCBI Taxonomy" id="944289"/>
    <lineage>
        <taxon>Eukaryota</taxon>
        <taxon>Fungi</taxon>
        <taxon>Dikarya</taxon>
        <taxon>Basidiomycota</taxon>
        <taxon>Agaricomycotina</taxon>
        <taxon>Agaricomycetes</taxon>
        <taxon>Agaricomycetidae</taxon>
        <taxon>Agaricales</taxon>
        <taxon>Marasmiineae</taxon>
        <taxon>Omphalotaceae</taxon>
        <taxon>Collybiopsis</taxon>
        <taxon>Collybiopsis luxurians</taxon>
    </lineage>
</organism>
<dbReference type="EMBL" id="KN834825">
    <property type="protein sequence ID" value="KIK53692.1"/>
    <property type="molecule type" value="Genomic_DNA"/>
</dbReference>
<sequence>MNTFRKRFTQSYMITANSEESIMASYYDIALKNGLGEFSNWEAGLRWLSQHEEEWIILYDNADDPDLDLGKFLPQSSHGNIIITSRNSSLKQISIKSKMLKDMEPEDGLQLLLKHAIKNNEATPEQKLTASDIAAKLHHFALALVHAGSYISQQNCLDSYLHRLEQHQLVLMTKSLPQSIDKYSLSVYATWDLSWNKLDEQCKIFLRLCSCYHYEGIPRRLFRKALDNLLWEGDVESLAAYPVLSFLTSQKLEWNDIWMDNIGETISSYSLMSIEKGGTYSLHPLVHQWIRDSIDSVKQRDFQLKSQSLVAIAIKDADFAFLRSLVPHCIHFGITEDAHTDSAVGYLWYECGYYSRAYDLWEPLWHQLKAVYGNMHPLTLNQMIEVINTLEKLGRNKEALEMAESYLKMTKESFGEEHPMTLGGMHTLSNQYSNMGRWNEALQIDESLVEMSKTVLGEQHPDTLTRLNNLANSYTQVGRFIEALQIASILVEVSKKILGEQHPDTLDRLGNLAISYSDMGRYNEALKISEPLVEMSKEIMGEQHPDTLYRIHNLAQDYFDLGRYNDTLHLQEPLVNISKQILGEPHPVTMTRICNLAMSYSRLRRYNEALQLSEPLVKMSVEILGEHHPDTLNQMQALTNIYSGMGKFEEALQIGEPLAELSKTVLGEEHPHTLARLGNLASDLSCIGNNEKALEIGEPVWEMCRNLLGEQHPSTLFAMDNLTGIYSRVGRHQEALQILQPLVEMSKQTLGEQHPFTIRRIEKLMEIRADIDTPTSDIAPPKKSSHKPFKGIFRLFKKHSRK</sequence>
<dbReference type="PANTHER" id="PTHR46082:SF11">
    <property type="entry name" value="AAA+ ATPASE DOMAIN-CONTAINING PROTEIN-RELATED"/>
    <property type="match status" value="1"/>
</dbReference>
<evidence type="ECO:0008006" key="3">
    <source>
        <dbReference type="Google" id="ProtNLM"/>
    </source>
</evidence>